<evidence type="ECO:0000256" key="1">
    <source>
        <dbReference type="SAM" id="Phobius"/>
    </source>
</evidence>
<evidence type="ECO:0000313" key="2">
    <source>
        <dbReference type="EMBL" id="MBR8829464.1"/>
    </source>
</evidence>
<feature type="transmembrane region" description="Helical" evidence="1">
    <location>
        <begin position="178"/>
        <end position="198"/>
    </location>
</feature>
<dbReference type="PIRSF" id="PIRSF016919">
    <property type="entry name" value="HupE_UreJ"/>
    <property type="match status" value="1"/>
</dbReference>
<dbReference type="Pfam" id="PF04955">
    <property type="entry name" value="HupE_UreJ"/>
    <property type="match status" value="1"/>
</dbReference>
<dbReference type="EMBL" id="JADQBC010000137">
    <property type="protein sequence ID" value="MBR8829464.1"/>
    <property type="molecule type" value="Genomic_DNA"/>
</dbReference>
<reference evidence="2" key="1">
    <citation type="submission" date="2021-02" db="EMBL/GenBank/DDBJ databases">
        <title>Metagenome analyses of Stigonema ocellatum DSM 106950, Chlorogloea purpurea SAG 13.99 and Gomphosphaeria aponina DSM 107014.</title>
        <authorList>
            <person name="Marter P."/>
            <person name="Huang S."/>
        </authorList>
    </citation>
    <scope>NUCLEOTIDE SEQUENCE</scope>
    <source>
        <strain evidence="2">JP213</strain>
    </source>
</reference>
<evidence type="ECO:0000313" key="3">
    <source>
        <dbReference type="Proteomes" id="UP000767446"/>
    </source>
</evidence>
<sequence length="199" mass="20874">MGVFITTQQAMAHHAFGGETPDNFMKAFLSGLAHPVIGIDHLGFVVASGLIAAGQTLGFFIPVAFVFTALVGTGIHVLAINLPFPELMISASVIAFGVLLAISKGQGKSPKYFGILEIGLAAIAGIFHGYAYGESIVGAEMTPLVGYLVGFTLIQLFIAGLAFLLGKMLLNQANLPFPVMRFLGILIGAMGVVFLTYLI</sequence>
<feature type="transmembrane region" description="Helical" evidence="1">
    <location>
        <begin position="59"/>
        <end position="78"/>
    </location>
</feature>
<dbReference type="AlphaFoldDB" id="A0A941GSB2"/>
<accession>A0A941GSB2</accession>
<feature type="transmembrane region" description="Helical" evidence="1">
    <location>
        <begin position="84"/>
        <end position="102"/>
    </location>
</feature>
<feature type="transmembrane region" description="Helical" evidence="1">
    <location>
        <begin position="144"/>
        <end position="166"/>
    </location>
</feature>
<feature type="transmembrane region" description="Helical" evidence="1">
    <location>
        <begin position="32"/>
        <end position="52"/>
    </location>
</feature>
<proteinExistence type="predicted"/>
<feature type="transmembrane region" description="Helical" evidence="1">
    <location>
        <begin position="114"/>
        <end position="132"/>
    </location>
</feature>
<protein>
    <submittedName>
        <fullName evidence="2">HupE/UreJ family protein</fullName>
    </submittedName>
</protein>
<dbReference type="InterPro" id="IPR007038">
    <property type="entry name" value="HupE_UreJ"/>
</dbReference>
<organism evidence="2 3">
    <name type="scientific">Gomphosphaeria aponina SAG 52.96 = DSM 107014</name>
    <dbReference type="NCBI Taxonomy" id="1521640"/>
    <lineage>
        <taxon>Bacteria</taxon>
        <taxon>Bacillati</taxon>
        <taxon>Cyanobacteriota</taxon>
        <taxon>Cyanophyceae</taxon>
        <taxon>Oscillatoriophycideae</taxon>
        <taxon>Chroococcales</taxon>
        <taxon>Gomphosphaeriaceae</taxon>
        <taxon>Gomphosphaeria</taxon>
    </lineage>
</organism>
<gene>
    <name evidence="2" type="ORF">DSM107014_16465</name>
</gene>
<keyword evidence="1" id="KW-0812">Transmembrane</keyword>
<dbReference type="Proteomes" id="UP000767446">
    <property type="component" value="Unassembled WGS sequence"/>
</dbReference>
<keyword evidence="1" id="KW-0472">Membrane</keyword>
<keyword evidence="1" id="KW-1133">Transmembrane helix</keyword>
<comment type="caution">
    <text evidence="2">The sequence shown here is derived from an EMBL/GenBank/DDBJ whole genome shotgun (WGS) entry which is preliminary data.</text>
</comment>
<name>A0A941GSB2_9CHRO</name>